<dbReference type="EMBL" id="WNYA01000007">
    <property type="protein sequence ID" value="KAG8564134.1"/>
    <property type="molecule type" value="Genomic_DNA"/>
</dbReference>
<dbReference type="GO" id="GO:0006974">
    <property type="term" value="P:DNA damage response"/>
    <property type="evidence" value="ECO:0007669"/>
    <property type="project" value="TreeGrafter"/>
</dbReference>
<dbReference type="GO" id="GO:0140291">
    <property type="term" value="P:peptidyl-glutamate ADP-deribosylation"/>
    <property type="evidence" value="ECO:0007669"/>
    <property type="project" value="TreeGrafter"/>
</dbReference>
<dbReference type="PANTHER" id="PTHR11106:SF93">
    <property type="entry name" value="ADP-RIBOSE GLYCOHYDROLASE MACROD1"/>
    <property type="match status" value="1"/>
</dbReference>
<dbReference type="Pfam" id="PF01661">
    <property type="entry name" value="Macro"/>
    <property type="match status" value="1"/>
</dbReference>
<comment type="caution">
    <text evidence="2">The sequence shown here is derived from an EMBL/GenBank/DDBJ whole genome shotgun (WGS) entry which is preliminary data.</text>
</comment>
<dbReference type="AlphaFoldDB" id="A0AAV7AVP3"/>
<evidence type="ECO:0000313" key="3">
    <source>
        <dbReference type="Proteomes" id="UP000824782"/>
    </source>
</evidence>
<dbReference type="GO" id="GO:0140293">
    <property type="term" value="F:ADP-ribosylglutamate hydrolase activity"/>
    <property type="evidence" value="ECO:0007669"/>
    <property type="project" value="TreeGrafter"/>
</dbReference>
<dbReference type="Proteomes" id="UP000824782">
    <property type="component" value="Unassembled WGS sequence"/>
</dbReference>
<dbReference type="InterPro" id="IPR043472">
    <property type="entry name" value="Macro_dom-like"/>
</dbReference>
<reference evidence="2" key="1">
    <citation type="thesis" date="2020" institute="ProQuest LLC" country="789 East Eisenhower Parkway, Ann Arbor, MI, USA">
        <title>Comparative Genomics and Chromosome Evolution.</title>
        <authorList>
            <person name="Mudd A.B."/>
        </authorList>
    </citation>
    <scope>NUCLEOTIDE SEQUENCE</scope>
    <source>
        <strain evidence="2">237g6f4</strain>
        <tissue evidence="2">Blood</tissue>
    </source>
</reference>
<dbReference type="PROSITE" id="PS51154">
    <property type="entry name" value="MACRO"/>
    <property type="match status" value="1"/>
</dbReference>
<dbReference type="SMART" id="SM00506">
    <property type="entry name" value="A1pp"/>
    <property type="match status" value="1"/>
</dbReference>
<dbReference type="SUPFAM" id="SSF52949">
    <property type="entry name" value="Macro domain-like"/>
    <property type="match status" value="1"/>
</dbReference>
<accession>A0AAV7AVP3</accession>
<protein>
    <recommendedName>
        <fullName evidence="1">Macro domain-containing protein</fullName>
    </recommendedName>
</protein>
<dbReference type="CDD" id="cd02908">
    <property type="entry name" value="Macro_OAADPr_deacetylase"/>
    <property type="match status" value="1"/>
</dbReference>
<feature type="domain" description="Macro" evidence="1">
    <location>
        <begin position="1"/>
        <end position="169"/>
    </location>
</feature>
<name>A0AAV7AVP3_ENGPU</name>
<evidence type="ECO:0000313" key="2">
    <source>
        <dbReference type="EMBL" id="KAG8564134.1"/>
    </source>
</evidence>
<dbReference type="InterPro" id="IPR002589">
    <property type="entry name" value="Macro_dom"/>
</dbReference>
<gene>
    <name evidence="2" type="ORF">GDO81_016338</name>
</gene>
<organism evidence="2 3">
    <name type="scientific">Engystomops pustulosus</name>
    <name type="common">Tungara frog</name>
    <name type="synonym">Physalaemus pustulosus</name>
    <dbReference type="NCBI Taxonomy" id="76066"/>
    <lineage>
        <taxon>Eukaryota</taxon>
        <taxon>Metazoa</taxon>
        <taxon>Chordata</taxon>
        <taxon>Craniata</taxon>
        <taxon>Vertebrata</taxon>
        <taxon>Euteleostomi</taxon>
        <taxon>Amphibia</taxon>
        <taxon>Batrachia</taxon>
        <taxon>Anura</taxon>
        <taxon>Neobatrachia</taxon>
        <taxon>Hyloidea</taxon>
        <taxon>Leptodactylidae</taxon>
        <taxon>Leiuperinae</taxon>
        <taxon>Engystomops</taxon>
    </lineage>
</organism>
<dbReference type="Gene3D" id="3.40.220.10">
    <property type="entry name" value="Leucine Aminopeptidase, subunit E, domain 1"/>
    <property type="match status" value="1"/>
</dbReference>
<dbReference type="GO" id="GO:0042278">
    <property type="term" value="P:purine nucleoside metabolic process"/>
    <property type="evidence" value="ECO:0007669"/>
    <property type="project" value="TreeGrafter"/>
</dbReference>
<dbReference type="PANTHER" id="PTHR11106">
    <property type="entry name" value="GANGLIOSIDE INDUCED DIFFERENTIATION ASSOCIATED PROTEIN 2-RELATED"/>
    <property type="match status" value="1"/>
</dbReference>
<dbReference type="GO" id="GO:0005654">
    <property type="term" value="C:nucleoplasm"/>
    <property type="evidence" value="ECO:0007669"/>
    <property type="project" value="TreeGrafter"/>
</dbReference>
<sequence length="180" mass="20075">MEELRALDNNQYDVFHKTCLSPSFVFLLAVDGCIHRAAGPLLKLECSSLGGCETGQAKITCGYLLPAKYVIHTVGPVAQGQPGPSQKEELMNCYKNSMYLASEGKLRTVAFPCISTGVFGYPAEEAAEVALGSIRSYLEEKKDKFDRIIICVFLEKDEEIYLRKLPEYFPFDWAQVSCKL</sequence>
<proteinExistence type="predicted"/>
<evidence type="ECO:0000259" key="1">
    <source>
        <dbReference type="PROSITE" id="PS51154"/>
    </source>
</evidence>
<keyword evidence="3" id="KW-1185">Reference proteome</keyword>